<reference evidence="3" key="1">
    <citation type="journal article" date="2014" name="Proc. Natl. Acad. Sci. U.S.A.">
        <title>Extensive sampling of basidiomycete genomes demonstrates inadequacy of the white-rot/brown-rot paradigm for wood decay fungi.</title>
        <authorList>
            <person name="Riley R."/>
            <person name="Salamov A.A."/>
            <person name="Brown D.W."/>
            <person name="Nagy L.G."/>
            <person name="Floudas D."/>
            <person name="Held B.W."/>
            <person name="Levasseur A."/>
            <person name="Lombard V."/>
            <person name="Morin E."/>
            <person name="Otillar R."/>
            <person name="Lindquist E.A."/>
            <person name="Sun H."/>
            <person name="LaButti K.M."/>
            <person name="Schmutz J."/>
            <person name="Jabbour D."/>
            <person name="Luo H."/>
            <person name="Baker S.E."/>
            <person name="Pisabarro A.G."/>
            <person name="Walton J.D."/>
            <person name="Blanchette R.A."/>
            <person name="Henrissat B."/>
            <person name="Martin F."/>
            <person name="Cullen D."/>
            <person name="Hibbett D.S."/>
            <person name="Grigoriev I.V."/>
        </authorList>
    </citation>
    <scope>NUCLEOTIDE SEQUENCE [LARGE SCALE GENOMIC DNA]</scope>
    <source>
        <strain evidence="3">CBS 339.88</strain>
    </source>
</reference>
<dbReference type="AlphaFoldDB" id="A0A067SSY9"/>
<feature type="compositionally biased region" description="Gly residues" evidence="1">
    <location>
        <begin position="29"/>
        <end position="47"/>
    </location>
</feature>
<protein>
    <submittedName>
        <fullName evidence="2">Uncharacterized protein</fullName>
    </submittedName>
</protein>
<evidence type="ECO:0000256" key="1">
    <source>
        <dbReference type="SAM" id="MobiDB-lite"/>
    </source>
</evidence>
<dbReference type="HOGENOM" id="CLU_1610857_0_0_1"/>
<dbReference type="EMBL" id="KL142384">
    <property type="protein sequence ID" value="KDR73981.1"/>
    <property type="molecule type" value="Genomic_DNA"/>
</dbReference>
<dbReference type="Proteomes" id="UP000027222">
    <property type="component" value="Unassembled WGS sequence"/>
</dbReference>
<feature type="region of interest" description="Disordered" evidence="1">
    <location>
        <begin position="1"/>
        <end position="47"/>
    </location>
</feature>
<evidence type="ECO:0000313" key="2">
    <source>
        <dbReference type="EMBL" id="KDR73981.1"/>
    </source>
</evidence>
<keyword evidence="3" id="KW-1185">Reference proteome</keyword>
<name>A0A067SSY9_GALM3</name>
<evidence type="ECO:0000313" key="3">
    <source>
        <dbReference type="Proteomes" id="UP000027222"/>
    </source>
</evidence>
<accession>A0A067SSY9</accession>
<gene>
    <name evidence="2" type="ORF">GALMADRAFT_596445</name>
</gene>
<proteinExistence type="predicted"/>
<sequence>MSLSPGSTTEVTTGVTRRGWMSGRVDRMMGGGPGGGGGAGGPGGEGLLGLTDTDDRGGGGGGIVPFPRAGNGGGGAVLGPREGKGGAGEIELLRLTTGEGRETAEEVRLGGGGKGANLGFVFWLTKLLGGGGGGADAPLYGSQLVFFIATLTPHAVSVISLETVG</sequence>
<feature type="compositionally biased region" description="Low complexity" evidence="1">
    <location>
        <begin position="8"/>
        <end position="19"/>
    </location>
</feature>
<organism evidence="2 3">
    <name type="scientific">Galerina marginata (strain CBS 339.88)</name>
    <dbReference type="NCBI Taxonomy" id="685588"/>
    <lineage>
        <taxon>Eukaryota</taxon>
        <taxon>Fungi</taxon>
        <taxon>Dikarya</taxon>
        <taxon>Basidiomycota</taxon>
        <taxon>Agaricomycotina</taxon>
        <taxon>Agaricomycetes</taxon>
        <taxon>Agaricomycetidae</taxon>
        <taxon>Agaricales</taxon>
        <taxon>Agaricineae</taxon>
        <taxon>Strophariaceae</taxon>
        <taxon>Galerina</taxon>
    </lineage>
</organism>